<accession>A0A3M7QZ96</accession>
<dbReference type="AlphaFoldDB" id="A0A3M7QZ96"/>
<keyword evidence="2" id="KW-1185">Reference proteome</keyword>
<evidence type="ECO:0000313" key="2">
    <source>
        <dbReference type="Proteomes" id="UP000276133"/>
    </source>
</evidence>
<evidence type="ECO:0000313" key="1">
    <source>
        <dbReference type="EMBL" id="RNA16636.1"/>
    </source>
</evidence>
<sequence>MILNEKTVVITLPKIRYNPDDTEKFKLYCYHQMIKFSDWDISNTDQIRKKDTAINRRTNFLQTARPDIMEMISFNNEISIQLKKARKEMEVEPEITLTRDQWMILSEIGPSTVEEEEDDEYVMIDREQDFL</sequence>
<name>A0A3M7QZ96_BRAPC</name>
<proteinExistence type="predicted"/>
<comment type="caution">
    <text evidence="1">The sequence shown here is derived from an EMBL/GenBank/DDBJ whole genome shotgun (WGS) entry which is preliminary data.</text>
</comment>
<dbReference type="Proteomes" id="UP000276133">
    <property type="component" value="Unassembled WGS sequence"/>
</dbReference>
<protein>
    <submittedName>
        <fullName evidence="1">Uncharacterized protein</fullName>
    </submittedName>
</protein>
<reference evidence="1 2" key="1">
    <citation type="journal article" date="2018" name="Sci. Rep.">
        <title>Genomic signatures of local adaptation to the degree of environmental predictability in rotifers.</title>
        <authorList>
            <person name="Franch-Gras L."/>
            <person name="Hahn C."/>
            <person name="Garcia-Roger E.M."/>
            <person name="Carmona M.J."/>
            <person name="Serra M."/>
            <person name="Gomez A."/>
        </authorList>
    </citation>
    <scope>NUCLEOTIDE SEQUENCE [LARGE SCALE GENOMIC DNA]</scope>
    <source>
        <strain evidence="1">HYR1</strain>
    </source>
</reference>
<organism evidence="1 2">
    <name type="scientific">Brachionus plicatilis</name>
    <name type="common">Marine rotifer</name>
    <name type="synonym">Brachionus muelleri</name>
    <dbReference type="NCBI Taxonomy" id="10195"/>
    <lineage>
        <taxon>Eukaryota</taxon>
        <taxon>Metazoa</taxon>
        <taxon>Spiralia</taxon>
        <taxon>Gnathifera</taxon>
        <taxon>Rotifera</taxon>
        <taxon>Eurotatoria</taxon>
        <taxon>Monogononta</taxon>
        <taxon>Pseudotrocha</taxon>
        <taxon>Ploima</taxon>
        <taxon>Brachionidae</taxon>
        <taxon>Brachionus</taxon>
    </lineage>
</organism>
<gene>
    <name evidence="1" type="ORF">BpHYR1_047814</name>
</gene>
<dbReference type="EMBL" id="REGN01004659">
    <property type="protein sequence ID" value="RNA16636.1"/>
    <property type="molecule type" value="Genomic_DNA"/>
</dbReference>